<reference evidence="2 3" key="1">
    <citation type="journal article" date="2022" name="Nat. Ecol. Evol.">
        <title>A masculinizing supergene underlies an exaggerated male reproductive morph in a spider.</title>
        <authorList>
            <person name="Hendrickx F."/>
            <person name="De Corte Z."/>
            <person name="Sonet G."/>
            <person name="Van Belleghem S.M."/>
            <person name="Kostlbacher S."/>
            <person name="Vangestel C."/>
        </authorList>
    </citation>
    <scope>NUCLEOTIDE SEQUENCE [LARGE SCALE GENOMIC DNA]</scope>
    <source>
        <strain evidence="2">W744_W776</strain>
    </source>
</reference>
<sequence length="69" mass="7556">MFLSSASLIPCLGQVRHAAGLTGAAPRPRKMARHKPLSSRHNEAGDGSLWLFLAAARNEFCEYLAEVEF</sequence>
<accession>A0AAV6US18</accession>
<name>A0AAV6US18_9ARAC</name>
<evidence type="ECO:0000313" key="2">
    <source>
        <dbReference type="EMBL" id="KAG8186091.1"/>
    </source>
</evidence>
<feature type="region of interest" description="Disordered" evidence="1">
    <location>
        <begin position="23"/>
        <end position="44"/>
    </location>
</feature>
<dbReference type="EMBL" id="JAFNEN010000312">
    <property type="protein sequence ID" value="KAG8186091.1"/>
    <property type="molecule type" value="Genomic_DNA"/>
</dbReference>
<comment type="caution">
    <text evidence="2">The sequence shown here is derived from an EMBL/GenBank/DDBJ whole genome shotgun (WGS) entry which is preliminary data.</text>
</comment>
<evidence type="ECO:0000313" key="3">
    <source>
        <dbReference type="Proteomes" id="UP000827092"/>
    </source>
</evidence>
<keyword evidence="3" id="KW-1185">Reference proteome</keyword>
<proteinExistence type="predicted"/>
<dbReference type="Proteomes" id="UP000827092">
    <property type="component" value="Unassembled WGS sequence"/>
</dbReference>
<dbReference type="AlphaFoldDB" id="A0AAV6US18"/>
<gene>
    <name evidence="2" type="ORF">JTE90_003174</name>
</gene>
<feature type="compositionally biased region" description="Basic residues" evidence="1">
    <location>
        <begin position="27"/>
        <end position="38"/>
    </location>
</feature>
<organism evidence="2 3">
    <name type="scientific">Oedothorax gibbosus</name>
    <dbReference type="NCBI Taxonomy" id="931172"/>
    <lineage>
        <taxon>Eukaryota</taxon>
        <taxon>Metazoa</taxon>
        <taxon>Ecdysozoa</taxon>
        <taxon>Arthropoda</taxon>
        <taxon>Chelicerata</taxon>
        <taxon>Arachnida</taxon>
        <taxon>Araneae</taxon>
        <taxon>Araneomorphae</taxon>
        <taxon>Entelegynae</taxon>
        <taxon>Araneoidea</taxon>
        <taxon>Linyphiidae</taxon>
        <taxon>Erigoninae</taxon>
        <taxon>Oedothorax</taxon>
    </lineage>
</organism>
<evidence type="ECO:0000256" key="1">
    <source>
        <dbReference type="SAM" id="MobiDB-lite"/>
    </source>
</evidence>
<protein>
    <submittedName>
        <fullName evidence="2">Uncharacterized protein</fullName>
    </submittedName>
</protein>